<proteinExistence type="inferred from homology"/>
<gene>
    <name evidence="11" type="ORF">PYX00_011300</name>
</gene>
<reference evidence="11" key="1">
    <citation type="journal article" date="2024" name="Gigascience">
        <title>Chromosome-level genome of the poultry shaft louse Menopon gallinae provides insight into the host-switching and adaptive evolution of parasitic lice.</title>
        <authorList>
            <person name="Xu Y."/>
            <person name="Ma L."/>
            <person name="Liu S."/>
            <person name="Liang Y."/>
            <person name="Liu Q."/>
            <person name="He Z."/>
            <person name="Tian L."/>
            <person name="Duan Y."/>
            <person name="Cai W."/>
            <person name="Li H."/>
            <person name="Song F."/>
        </authorList>
    </citation>
    <scope>NUCLEOTIDE SEQUENCE</scope>
    <source>
        <strain evidence="11">Cailab_2023a</strain>
    </source>
</reference>
<feature type="transmembrane region" description="Helical" evidence="9">
    <location>
        <begin position="441"/>
        <end position="466"/>
    </location>
</feature>
<keyword evidence="4 9" id="KW-0812">Transmembrane</keyword>
<dbReference type="PROSITE" id="PS50893">
    <property type="entry name" value="ABC_TRANSPORTER_2"/>
    <property type="match status" value="1"/>
</dbReference>
<dbReference type="InterPro" id="IPR050352">
    <property type="entry name" value="ABCG_transporters"/>
</dbReference>
<evidence type="ECO:0000256" key="8">
    <source>
        <dbReference type="ARBA" id="ARBA00023136"/>
    </source>
</evidence>
<dbReference type="InterPro" id="IPR003593">
    <property type="entry name" value="AAA+_ATPase"/>
</dbReference>
<organism evidence="11">
    <name type="scientific">Menopon gallinae</name>
    <name type="common">poultry shaft louse</name>
    <dbReference type="NCBI Taxonomy" id="328185"/>
    <lineage>
        <taxon>Eukaryota</taxon>
        <taxon>Metazoa</taxon>
        <taxon>Ecdysozoa</taxon>
        <taxon>Arthropoda</taxon>
        <taxon>Hexapoda</taxon>
        <taxon>Insecta</taxon>
        <taxon>Pterygota</taxon>
        <taxon>Neoptera</taxon>
        <taxon>Paraneoptera</taxon>
        <taxon>Psocodea</taxon>
        <taxon>Troctomorpha</taxon>
        <taxon>Phthiraptera</taxon>
        <taxon>Amblycera</taxon>
        <taxon>Menoponidae</taxon>
        <taxon>Menopon</taxon>
    </lineage>
</organism>
<keyword evidence="8 9" id="KW-0472">Membrane</keyword>
<evidence type="ECO:0000256" key="7">
    <source>
        <dbReference type="ARBA" id="ARBA00022989"/>
    </source>
</evidence>
<dbReference type="PANTHER" id="PTHR48041:SF139">
    <property type="entry name" value="PROTEIN SCARLET"/>
    <property type="match status" value="1"/>
</dbReference>
<evidence type="ECO:0000256" key="3">
    <source>
        <dbReference type="ARBA" id="ARBA00022448"/>
    </source>
</evidence>
<dbReference type="SUPFAM" id="SSF55060">
    <property type="entry name" value="GHMP Kinase, C-terminal domain"/>
    <property type="match status" value="1"/>
</dbReference>
<dbReference type="InterPro" id="IPR036554">
    <property type="entry name" value="GHMP_kinase_C_sf"/>
</dbReference>
<keyword evidence="5" id="KW-0547">Nucleotide-binding</keyword>
<dbReference type="PROSITE" id="PS00211">
    <property type="entry name" value="ABC_TRANSPORTER_1"/>
    <property type="match status" value="1"/>
</dbReference>
<feature type="transmembrane region" description="Helical" evidence="9">
    <location>
        <begin position="325"/>
        <end position="346"/>
    </location>
</feature>
<dbReference type="InterPro" id="IPR027417">
    <property type="entry name" value="P-loop_NTPase"/>
</dbReference>
<dbReference type="InterPro" id="IPR014721">
    <property type="entry name" value="Ribsml_uS5_D2-typ_fold_subgr"/>
</dbReference>
<dbReference type="Pfam" id="PF00005">
    <property type="entry name" value="ABC_tran"/>
    <property type="match status" value="1"/>
</dbReference>
<dbReference type="SUPFAM" id="SSF52540">
    <property type="entry name" value="P-loop containing nucleoside triphosphate hydrolases"/>
    <property type="match status" value="1"/>
</dbReference>
<evidence type="ECO:0000256" key="9">
    <source>
        <dbReference type="SAM" id="Phobius"/>
    </source>
</evidence>
<dbReference type="InterPro" id="IPR003439">
    <property type="entry name" value="ABC_transporter-like_ATP-bd"/>
</dbReference>
<evidence type="ECO:0000256" key="1">
    <source>
        <dbReference type="ARBA" id="ARBA00004141"/>
    </source>
</evidence>
<protein>
    <recommendedName>
        <fullName evidence="10">ABC transporter domain-containing protein</fullName>
    </recommendedName>
</protein>
<feature type="transmembrane region" description="Helical" evidence="9">
    <location>
        <begin position="358"/>
        <end position="376"/>
    </location>
</feature>
<keyword evidence="7 9" id="KW-1133">Transmembrane helix</keyword>
<dbReference type="SMART" id="SM00382">
    <property type="entry name" value="AAA"/>
    <property type="match status" value="1"/>
</dbReference>
<dbReference type="InterPro" id="IPR017871">
    <property type="entry name" value="ABC_transporter-like_CS"/>
</dbReference>
<feature type="domain" description="ABC transporter" evidence="10">
    <location>
        <begin position="3"/>
        <end position="241"/>
    </location>
</feature>
<evidence type="ECO:0000256" key="6">
    <source>
        <dbReference type="ARBA" id="ARBA00022840"/>
    </source>
</evidence>
<comment type="subcellular location">
    <subcellularLocation>
        <location evidence="1">Membrane</location>
        <topology evidence="1">Multi-pass membrane protein</topology>
    </subcellularLocation>
</comment>
<feature type="transmembrane region" description="Helical" evidence="9">
    <location>
        <begin position="396"/>
        <end position="421"/>
    </location>
</feature>
<dbReference type="GO" id="GO:0005524">
    <property type="term" value="F:ATP binding"/>
    <property type="evidence" value="ECO:0007669"/>
    <property type="project" value="UniProtKB-KW"/>
</dbReference>
<dbReference type="Gene3D" id="3.40.50.300">
    <property type="entry name" value="P-loop containing nucleotide triphosphate hydrolases"/>
    <property type="match status" value="1"/>
</dbReference>
<evidence type="ECO:0000256" key="2">
    <source>
        <dbReference type="ARBA" id="ARBA00005814"/>
    </source>
</evidence>
<dbReference type="GO" id="GO:0016020">
    <property type="term" value="C:membrane"/>
    <property type="evidence" value="ECO:0007669"/>
    <property type="project" value="UniProtKB-SubCell"/>
</dbReference>
<name>A0AAW2H7H1_9NEOP</name>
<feature type="transmembrane region" description="Helical" evidence="9">
    <location>
        <begin position="487"/>
        <end position="507"/>
    </location>
</feature>
<accession>A0AAW2H7H1</accession>
<dbReference type="AlphaFoldDB" id="A0AAW2H7H1"/>
<evidence type="ECO:0000256" key="5">
    <source>
        <dbReference type="ARBA" id="ARBA00022741"/>
    </source>
</evidence>
<dbReference type="SUPFAM" id="SSF54211">
    <property type="entry name" value="Ribosomal protein S5 domain 2-like"/>
    <property type="match status" value="1"/>
</dbReference>
<evidence type="ECO:0000313" key="11">
    <source>
        <dbReference type="EMBL" id="KAL0265587.1"/>
    </source>
</evidence>
<sequence length="837" mass="95078">MKLTWRNVSVVVPHGKTDRMILNSVCGSAESGRLMALMGPSGCGKTTFLNVLRGYVPYEYKTNGEILLDGKALSLREMSMVSFLDQDDFYLDYYEVHEFLEFCAVGRNRGLPRAEIKKQIDGLLRRLFLEEKRNMLISKLSGGERKRLLIANELVGNNEIMFLDEPTTGLDSHLALELVYFLSEIAREKNKLIITTIHQPSARILSVFHDFAFINEGRMIYCGAYEDCDEFFAKRGFLRRADTNIAEYLFLLGADERTFISDARHDIPLFRKYLGEIPEVLFSPESTGASVPYTQGACSPAFQALPLCVKRQLKSCIRRGQVSQLFSKFVTLFSLVISFLISTSATESYTAAFNAAPSLWFNLVAFSFITFITGSLKDFQFNKVEIRRSYFTFSEWLLSVFVFQAPFFFISSAFFFAPILYSDFLHNFPQFLFYSCTLLPFAFVQGLFISSIVPYEFLAILIHMLLVFSRNIPLMFSSFSAFIESDVLMFALEYFSLFAQLFPVNFFSNCVEYFWDINFAHPVLKDVNFGIYALISVVFLIDRPTYIIGQSPAKLIMFGEHAVLDGGACVAVALRKYGRCWITSGGIGRIHLRDSNGEAFNLEQKLGMRIPNKDVSIRFDVPIASGLGTSAITSILLSAAIKLDEDSNDASGFVKESVNQVPLDILCRAHTFENVFHGIASGADVSTSYFGGFIYFKEGFIKRISPSGFSDYKIMIRDSRIKKITSKVIQTTRHVKNEEIFERIKIIAEQAYVLLNDTFHLWEIYDLIRANQECLEELGVVPLEMKAEVRRLRERGIEAKITGAGCGGFLFTVIRRNDYIDHNWNEVDVDFDGFCFI</sequence>
<evidence type="ECO:0000259" key="10">
    <source>
        <dbReference type="PROSITE" id="PS50893"/>
    </source>
</evidence>
<dbReference type="PANTHER" id="PTHR48041">
    <property type="entry name" value="ABC TRANSPORTER G FAMILY MEMBER 28"/>
    <property type="match status" value="1"/>
</dbReference>
<dbReference type="PRINTS" id="PR00959">
    <property type="entry name" value="MEVGALKINASE"/>
</dbReference>
<dbReference type="Gene3D" id="3.30.70.890">
    <property type="entry name" value="GHMP kinase, C-terminal domain"/>
    <property type="match status" value="1"/>
</dbReference>
<keyword evidence="3" id="KW-0813">Transport</keyword>
<dbReference type="InterPro" id="IPR020568">
    <property type="entry name" value="Ribosomal_Su5_D2-typ_SF"/>
</dbReference>
<keyword evidence="6" id="KW-0067">ATP-binding</keyword>
<dbReference type="Gene3D" id="3.30.230.10">
    <property type="match status" value="1"/>
</dbReference>
<evidence type="ECO:0000256" key="4">
    <source>
        <dbReference type="ARBA" id="ARBA00022692"/>
    </source>
</evidence>
<dbReference type="Pfam" id="PF00288">
    <property type="entry name" value="GHMP_kinases_N"/>
    <property type="match status" value="1"/>
</dbReference>
<dbReference type="EMBL" id="JARGDH010000006">
    <property type="protein sequence ID" value="KAL0265587.1"/>
    <property type="molecule type" value="Genomic_DNA"/>
</dbReference>
<dbReference type="InterPro" id="IPR006204">
    <property type="entry name" value="GHMP_kinase_N_dom"/>
</dbReference>
<comment type="caution">
    <text evidence="11">The sequence shown here is derived from an EMBL/GenBank/DDBJ whole genome shotgun (WGS) entry which is preliminary data.</text>
</comment>
<dbReference type="GO" id="GO:0016887">
    <property type="term" value="F:ATP hydrolysis activity"/>
    <property type="evidence" value="ECO:0007669"/>
    <property type="project" value="InterPro"/>
</dbReference>
<comment type="similarity">
    <text evidence="2">Belongs to the ABC transporter superfamily. ABCG family. Eye pigment precursor importer (TC 3.A.1.204) subfamily.</text>
</comment>
<dbReference type="GO" id="GO:0042626">
    <property type="term" value="F:ATPase-coupled transmembrane transporter activity"/>
    <property type="evidence" value="ECO:0007669"/>
    <property type="project" value="TreeGrafter"/>
</dbReference>